<keyword evidence="4" id="KW-0808">Transferase</keyword>
<evidence type="ECO:0000256" key="7">
    <source>
        <dbReference type="ARBA" id="ARBA00022840"/>
    </source>
</evidence>
<dbReference type="InterPro" id="IPR011712">
    <property type="entry name" value="Sig_transdc_His_kin_sub3_dim/P"/>
</dbReference>
<keyword evidence="7" id="KW-0067">ATP-binding</keyword>
<dbReference type="Pfam" id="PF02518">
    <property type="entry name" value="HATPase_c"/>
    <property type="match status" value="1"/>
</dbReference>
<evidence type="ECO:0000313" key="11">
    <source>
        <dbReference type="EMBL" id="MBG9386795.1"/>
    </source>
</evidence>
<proteinExistence type="predicted"/>
<dbReference type="EC" id="2.7.13.3" evidence="2"/>
<keyword evidence="5" id="KW-0547">Nucleotide-binding</keyword>
<dbReference type="InterPro" id="IPR011006">
    <property type="entry name" value="CheY-like_superfamily"/>
</dbReference>
<dbReference type="GO" id="GO:0046983">
    <property type="term" value="F:protein dimerization activity"/>
    <property type="evidence" value="ECO:0007669"/>
    <property type="project" value="InterPro"/>
</dbReference>
<accession>A0A931MFW1</accession>
<comment type="caution">
    <text evidence="11">The sequence shown here is derived from an EMBL/GenBank/DDBJ whole genome shotgun (WGS) entry which is preliminary data.</text>
</comment>
<keyword evidence="3 9" id="KW-0597">Phosphoprotein</keyword>
<dbReference type="InterPro" id="IPR050482">
    <property type="entry name" value="Sensor_HK_TwoCompSys"/>
</dbReference>
<dbReference type="Gene3D" id="3.30.565.10">
    <property type="entry name" value="Histidine kinase-like ATPase, C-terminal domain"/>
    <property type="match status" value="1"/>
</dbReference>
<evidence type="ECO:0000256" key="5">
    <source>
        <dbReference type="ARBA" id="ARBA00022741"/>
    </source>
</evidence>
<keyword evidence="6" id="KW-0418">Kinase</keyword>
<dbReference type="SMART" id="SM00448">
    <property type="entry name" value="REC"/>
    <property type="match status" value="1"/>
</dbReference>
<evidence type="ECO:0000313" key="12">
    <source>
        <dbReference type="Proteomes" id="UP000651050"/>
    </source>
</evidence>
<dbReference type="Pfam" id="PF00072">
    <property type="entry name" value="Response_reg"/>
    <property type="match status" value="1"/>
</dbReference>
<evidence type="ECO:0000256" key="6">
    <source>
        <dbReference type="ARBA" id="ARBA00022777"/>
    </source>
</evidence>
<comment type="catalytic activity">
    <reaction evidence="1">
        <text>ATP + protein L-histidine = ADP + protein N-phospho-L-histidine.</text>
        <dbReference type="EC" id="2.7.13.3"/>
    </reaction>
</comment>
<evidence type="ECO:0000256" key="1">
    <source>
        <dbReference type="ARBA" id="ARBA00000085"/>
    </source>
</evidence>
<evidence type="ECO:0000256" key="9">
    <source>
        <dbReference type="PROSITE-ProRule" id="PRU00169"/>
    </source>
</evidence>
<evidence type="ECO:0000256" key="2">
    <source>
        <dbReference type="ARBA" id="ARBA00012438"/>
    </source>
</evidence>
<dbReference type="Gene3D" id="3.40.50.2300">
    <property type="match status" value="1"/>
</dbReference>
<dbReference type="PANTHER" id="PTHR24421">
    <property type="entry name" value="NITRATE/NITRITE SENSOR PROTEIN NARX-RELATED"/>
    <property type="match status" value="1"/>
</dbReference>
<feature type="modified residue" description="4-aspartylphosphate" evidence="9">
    <location>
        <position position="69"/>
    </location>
</feature>
<sequence length="368" mass="40300">MNLLDAEPTSGSPQPIRLLCVEDNPDDFDLLGFALERADPQRRYALERVEDAASFTQALQKEFDAILCDFNLPRFSPYAALQILLARRSGTPLVVVTRAIGEEAAVHVLRCGAKDYVTKDKLGTLPQIIDRVMTERHRVLEQERLGRELEAAYGRLKRLSARLVVAQERERTLISRELHDQLGQTLTGMVIHLHAAKRAAAEADAQKHTDTAMDMAQAAVSQLKTLSFNLRPAQLDYLGLTAAAQTAVQRMAEPAGIAFSVVARGAEPAPPGDAASVALRLIQEALTNIIRHARASLITVRLRYLPGGRIGVLVVDDGVGFDKHQLLDGQTSERNFGLHGMIERTELAGGKLHIRTRPGQGVAIRAVL</sequence>
<organism evidence="11 12">
    <name type="scientific">Caenimonas aquaedulcis</name>
    <dbReference type="NCBI Taxonomy" id="2793270"/>
    <lineage>
        <taxon>Bacteria</taxon>
        <taxon>Pseudomonadati</taxon>
        <taxon>Pseudomonadota</taxon>
        <taxon>Betaproteobacteria</taxon>
        <taxon>Burkholderiales</taxon>
        <taxon>Comamonadaceae</taxon>
        <taxon>Caenimonas</taxon>
    </lineage>
</organism>
<feature type="domain" description="Response regulatory" evidence="10">
    <location>
        <begin position="17"/>
        <end position="134"/>
    </location>
</feature>
<dbReference type="CDD" id="cd16917">
    <property type="entry name" value="HATPase_UhpB-NarQ-NarX-like"/>
    <property type="match status" value="1"/>
</dbReference>
<dbReference type="PANTHER" id="PTHR24421:SF10">
    <property type="entry name" value="NITRATE_NITRITE SENSOR PROTEIN NARQ"/>
    <property type="match status" value="1"/>
</dbReference>
<dbReference type="CDD" id="cd00156">
    <property type="entry name" value="REC"/>
    <property type="match status" value="1"/>
</dbReference>
<name>A0A931MFW1_9BURK</name>
<evidence type="ECO:0000259" key="10">
    <source>
        <dbReference type="PROSITE" id="PS50110"/>
    </source>
</evidence>
<dbReference type="RefSeq" id="WP_196984759.1">
    <property type="nucleotide sequence ID" value="NZ_JADWYS010000001.1"/>
</dbReference>
<keyword evidence="8" id="KW-0902">Two-component regulatory system</keyword>
<protein>
    <recommendedName>
        <fullName evidence="2">histidine kinase</fullName>
        <ecNumber evidence="2">2.7.13.3</ecNumber>
    </recommendedName>
</protein>
<dbReference type="GO" id="GO:0000155">
    <property type="term" value="F:phosphorelay sensor kinase activity"/>
    <property type="evidence" value="ECO:0007669"/>
    <property type="project" value="InterPro"/>
</dbReference>
<evidence type="ECO:0000256" key="8">
    <source>
        <dbReference type="ARBA" id="ARBA00023012"/>
    </source>
</evidence>
<keyword evidence="12" id="KW-1185">Reference proteome</keyword>
<dbReference type="PROSITE" id="PS50110">
    <property type="entry name" value="RESPONSE_REGULATORY"/>
    <property type="match status" value="1"/>
</dbReference>
<evidence type="ECO:0000256" key="3">
    <source>
        <dbReference type="ARBA" id="ARBA00022553"/>
    </source>
</evidence>
<reference evidence="11" key="1">
    <citation type="submission" date="2020-11" db="EMBL/GenBank/DDBJ databases">
        <title>Bacterial whole genome sequence for Caenimonas sp. DR4.4.</title>
        <authorList>
            <person name="Le V."/>
            <person name="Ko S.-R."/>
            <person name="Ahn C.-Y."/>
            <person name="Oh H.-M."/>
        </authorList>
    </citation>
    <scope>NUCLEOTIDE SEQUENCE</scope>
    <source>
        <strain evidence="11">DR4.4</strain>
    </source>
</reference>
<evidence type="ECO:0000256" key="4">
    <source>
        <dbReference type="ARBA" id="ARBA00022679"/>
    </source>
</evidence>
<dbReference type="Gene3D" id="1.20.5.1930">
    <property type="match status" value="1"/>
</dbReference>
<dbReference type="InterPro" id="IPR001789">
    <property type="entry name" value="Sig_transdc_resp-reg_receiver"/>
</dbReference>
<dbReference type="SUPFAM" id="SSF55874">
    <property type="entry name" value="ATPase domain of HSP90 chaperone/DNA topoisomerase II/histidine kinase"/>
    <property type="match status" value="1"/>
</dbReference>
<dbReference type="InterPro" id="IPR036890">
    <property type="entry name" value="HATPase_C_sf"/>
</dbReference>
<dbReference type="EMBL" id="JADWYS010000001">
    <property type="protein sequence ID" value="MBG9386795.1"/>
    <property type="molecule type" value="Genomic_DNA"/>
</dbReference>
<dbReference type="Pfam" id="PF07730">
    <property type="entry name" value="HisKA_3"/>
    <property type="match status" value="1"/>
</dbReference>
<dbReference type="Proteomes" id="UP000651050">
    <property type="component" value="Unassembled WGS sequence"/>
</dbReference>
<dbReference type="SUPFAM" id="SSF52172">
    <property type="entry name" value="CheY-like"/>
    <property type="match status" value="1"/>
</dbReference>
<dbReference type="GO" id="GO:0005524">
    <property type="term" value="F:ATP binding"/>
    <property type="evidence" value="ECO:0007669"/>
    <property type="project" value="UniProtKB-KW"/>
</dbReference>
<dbReference type="AlphaFoldDB" id="A0A931MFW1"/>
<dbReference type="GO" id="GO:0016020">
    <property type="term" value="C:membrane"/>
    <property type="evidence" value="ECO:0007669"/>
    <property type="project" value="InterPro"/>
</dbReference>
<gene>
    <name evidence="11" type="ORF">I5803_02055</name>
</gene>
<dbReference type="InterPro" id="IPR003594">
    <property type="entry name" value="HATPase_dom"/>
</dbReference>